<dbReference type="InterPro" id="IPR017927">
    <property type="entry name" value="FAD-bd_FR_type"/>
</dbReference>
<dbReference type="PROSITE" id="PS51384">
    <property type="entry name" value="FAD_FR"/>
    <property type="match status" value="1"/>
</dbReference>
<dbReference type="Gene3D" id="3.40.50.80">
    <property type="entry name" value="Nucleotide-binding domain of ferredoxin-NADP reductase (FNR) module"/>
    <property type="match status" value="1"/>
</dbReference>
<dbReference type="InterPro" id="IPR001433">
    <property type="entry name" value="OxRdtase_FAD/NAD-bd"/>
</dbReference>
<dbReference type="Pfam" id="PF00111">
    <property type="entry name" value="Fer2"/>
    <property type="match status" value="1"/>
</dbReference>
<proteinExistence type="inferred from homology"/>
<comment type="similarity">
    <text evidence="1">Belongs to the prokaryotic molybdopterin-containing oxidoreductase family.</text>
</comment>
<dbReference type="SUPFAM" id="SSF53706">
    <property type="entry name" value="Formate dehydrogenase/DMSO reductase, domains 1-3"/>
    <property type="match status" value="1"/>
</dbReference>
<dbReference type="GO" id="GO:0051536">
    <property type="term" value="F:iron-sulfur cluster binding"/>
    <property type="evidence" value="ECO:0007669"/>
    <property type="project" value="UniProtKB-KW"/>
</dbReference>
<dbReference type="Gene3D" id="3.40.50.740">
    <property type="match status" value="1"/>
</dbReference>
<dbReference type="RefSeq" id="WP_158006449.1">
    <property type="nucleotide sequence ID" value="NZ_CP049207.1"/>
</dbReference>
<dbReference type="SUPFAM" id="SSF50692">
    <property type="entry name" value="ADC-like"/>
    <property type="match status" value="1"/>
</dbReference>
<evidence type="ECO:0000259" key="5">
    <source>
        <dbReference type="PROSITE" id="PS51085"/>
    </source>
</evidence>
<dbReference type="PRINTS" id="PR00410">
    <property type="entry name" value="PHEHYDRXLASE"/>
</dbReference>
<accession>A0AAE7R571</accession>
<keyword evidence="11" id="KW-1185">Reference proteome</keyword>
<dbReference type="InterPro" id="IPR050612">
    <property type="entry name" value="Prok_Mopterin_Oxidored"/>
</dbReference>
<dbReference type="InterPro" id="IPR039261">
    <property type="entry name" value="FNR_nucleotide-bd"/>
</dbReference>
<dbReference type="Gene3D" id="2.40.40.20">
    <property type="match status" value="1"/>
</dbReference>
<dbReference type="InterPro" id="IPR001041">
    <property type="entry name" value="2Fe-2S_ferredoxin-type"/>
</dbReference>
<gene>
    <name evidence="8" type="ORF">G6L72_17300</name>
    <name evidence="9" type="ORF">G6M88_17745</name>
</gene>
<dbReference type="SMART" id="SM00926">
    <property type="entry name" value="Molybdop_Fe4S4"/>
    <property type="match status" value="1"/>
</dbReference>
<evidence type="ECO:0000259" key="6">
    <source>
        <dbReference type="PROSITE" id="PS51384"/>
    </source>
</evidence>
<evidence type="ECO:0000313" key="10">
    <source>
        <dbReference type="Proteomes" id="UP000663912"/>
    </source>
</evidence>
<reference evidence="8 11" key="1">
    <citation type="journal article" date="2020" name="Science">
        <title>Unexpected conservation and global transmission of agrobacterial virulence plasmids.</title>
        <authorList>
            <person name="Weisberg A.J."/>
            <person name="Davis E.W. 2nd"/>
            <person name="Tabima J."/>
            <person name="Belcher M.S."/>
            <person name="Miller M."/>
            <person name="Kuo C.H."/>
            <person name="Loper J.E."/>
            <person name="Grunwald N.J."/>
            <person name="Putnam M.L."/>
            <person name="Chang J.H."/>
        </authorList>
    </citation>
    <scope>NUCLEOTIDE SEQUENCE [LARGE SCALE GENOMIC DNA]</scope>
    <source>
        <strain evidence="8 11">A19/93</strain>
    </source>
</reference>
<evidence type="ECO:0000313" key="9">
    <source>
        <dbReference type="EMBL" id="QTG02270.1"/>
    </source>
</evidence>
<feature type="domain" description="FAD-binding FR-type" evidence="6">
    <location>
        <begin position="800"/>
        <end position="908"/>
    </location>
</feature>
<keyword evidence="3" id="KW-0408">Iron</keyword>
<dbReference type="InterPro" id="IPR017938">
    <property type="entry name" value="Riboflavin_synthase-like_b-brl"/>
</dbReference>
<keyword evidence="2" id="KW-0479">Metal-binding</keyword>
<dbReference type="PANTHER" id="PTHR43742">
    <property type="entry name" value="TRIMETHYLAMINE-N-OXIDE REDUCTASE"/>
    <property type="match status" value="1"/>
</dbReference>
<dbReference type="CDD" id="cd02781">
    <property type="entry name" value="MopB_CT_Acetylene-hydratase"/>
    <property type="match status" value="1"/>
</dbReference>
<dbReference type="SUPFAM" id="SSF52343">
    <property type="entry name" value="Ferredoxin reductase-like, C-terminal NADP-linked domain"/>
    <property type="match status" value="1"/>
</dbReference>
<dbReference type="Gene3D" id="3.40.228.10">
    <property type="entry name" value="Dimethylsulfoxide Reductase, domain 2"/>
    <property type="match status" value="1"/>
</dbReference>
<evidence type="ECO:0000256" key="2">
    <source>
        <dbReference type="ARBA" id="ARBA00022723"/>
    </source>
</evidence>
<dbReference type="Pfam" id="PF00384">
    <property type="entry name" value="Molybdopterin"/>
    <property type="match status" value="1"/>
</dbReference>
<dbReference type="Pfam" id="PF00175">
    <property type="entry name" value="NAD_binding_1"/>
    <property type="match status" value="1"/>
</dbReference>
<dbReference type="Gene3D" id="2.40.30.10">
    <property type="entry name" value="Translation factors"/>
    <property type="match status" value="1"/>
</dbReference>
<dbReference type="PANTHER" id="PTHR43742:SF6">
    <property type="entry name" value="OXIDOREDUCTASE YYAE-RELATED"/>
    <property type="match status" value="1"/>
</dbReference>
<dbReference type="GO" id="GO:0046872">
    <property type="term" value="F:metal ion binding"/>
    <property type="evidence" value="ECO:0007669"/>
    <property type="project" value="UniProtKB-KW"/>
</dbReference>
<dbReference type="CDD" id="cd00207">
    <property type="entry name" value="fer2"/>
    <property type="match status" value="1"/>
</dbReference>
<dbReference type="InterPro" id="IPR006963">
    <property type="entry name" value="Mopterin_OxRdtase_4Fe-4S_dom"/>
</dbReference>
<dbReference type="EMBL" id="CP049207">
    <property type="protein sequence ID" value="QTG02270.1"/>
    <property type="molecule type" value="Genomic_DNA"/>
</dbReference>
<dbReference type="AlphaFoldDB" id="A0AAE7R571"/>
<protein>
    <submittedName>
        <fullName evidence="9">Molybdopterin-dependent oxidoreductase</fullName>
    </submittedName>
</protein>
<name>A0AAE7R571_9HYPH</name>
<dbReference type="InterPro" id="IPR009010">
    <property type="entry name" value="Asp_de-COase-like_dom_sf"/>
</dbReference>
<feature type="domain" description="2Fe-2S ferredoxin-type" evidence="5">
    <location>
        <begin position="1056"/>
        <end position="1136"/>
    </location>
</feature>
<dbReference type="InterPro" id="IPR006656">
    <property type="entry name" value="Mopterin_OxRdtase"/>
</dbReference>
<evidence type="ECO:0000256" key="3">
    <source>
        <dbReference type="ARBA" id="ARBA00023004"/>
    </source>
</evidence>
<dbReference type="PROSITE" id="PS51085">
    <property type="entry name" value="2FE2S_FER_2"/>
    <property type="match status" value="1"/>
</dbReference>
<keyword evidence="4" id="KW-0411">Iron-sulfur</keyword>
<evidence type="ECO:0000256" key="1">
    <source>
        <dbReference type="ARBA" id="ARBA00010312"/>
    </source>
</evidence>
<evidence type="ECO:0000256" key="4">
    <source>
        <dbReference type="ARBA" id="ARBA00023014"/>
    </source>
</evidence>
<dbReference type="Pfam" id="PF04879">
    <property type="entry name" value="Molybdop_Fe4S4"/>
    <property type="match status" value="1"/>
</dbReference>
<dbReference type="Proteomes" id="UP000663912">
    <property type="component" value="Chromosome 2"/>
</dbReference>
<sequence length="1136" mass="122278">MTAKEAIMDYASPSLPVTTRGYCTLCRSRCGAIYTVQDGRMLRVDPDRDHPTGGALCAKGRAAPEIVHHPDRLTVPMRRTNPKGSADPGWQEIGYEEALDEIAARMADIRDRYGAEAVAIASTTPSGTAISDSIDWILRLAWQFGTPNLVTSVEVCNFQKDYAQAFTFGLPLGVPDFANADTIILWGHNPARTWLAEAQRIAEARQSGARIVVIDPKRSGSGEQSDLWLRIRPGSDAALAMGAIRFLIEQKRFAQDFVLDWTDAAFLVDRQTGEKLSATAFGADAGFVIRRKDGSLETVNPAVDYGVHHDADLLFDGTIIDAHGHERHCATSLALLYEASHEWTPSQVAAATGIPETQLVEFFEIVASSPSISYYHWTGIAQALNATQTTRAISSLFALRDDVDRAGGNRWFAGPATAKIADFKHLPASQLEKALGRTELPLGPPRFGFITARDLCESIEGSAQKRVRALIGFGANMPLTHPDAPRTKRALEVLDFQVHCDLFMTPMADTADILLPVTAPWEHDAMRVGFEISARAAAHIQFRPAMLQAPGKARPDYAIARGLGQRLGLEGDLWQGPFVKALETVLEPTGLSVDQLRASPEGITLAQPATERAYATLDASGAPVGFPTPSKRIEFHSGQLQAHGYPAIASAAPPLPVDPEFPITLTTAKSGYYTHSSLRNITSLRRRSADPALEISPALAAREGLSENDWALVTTPNGTVRLRVRIDGDLADDVAIAEFGWWQASDALGRPGAPTFGEHSSNINAIIRDETRDPLSGAPPLRQMVCAIRRDVPTSIGNWSGERSFIVKAREKLAGHVLRLVLSPEDGLPLPAFLPGQHIGVRLPGAQERRFYSLICDGASSDCFEVAVRRSTSADPLVSFSMSHHFHDHLEVGTELMVTPPSGSFVISPAIDRPIVCIAGGIGITPFLSALRAAAKGGSTAPIMLHYVAGTWETATFERELADLALNSERLSFNLWLRRGDAPTQSHIKAGGDIAQIVATMDDALLARRPLVYLCGPAALMDGVRQALVARGMPTADIIAEAFKSELALPKDIAPARITLARSGASFEWTKASGSLLSGALAAGISLPSGCQVGQCESCAVKVTEGQFLCPVETELAPDSCLTCQSIPLSDMTLDV</sequence>
<dbReference type="GO" id="GO:0043546">
    <property type="term" value="F:molybdopterin cofactor binding"/>
    <property type="evidence" value="ECO:0007669"/>
    <property type="project" value="InterPro"/>
</dbReference>
<dbReference type="InterPro" id="IPR037949">
    <property type="entry name" value="MopB_CT_Acetylene-hydratase"/>
</dbReference>
<dbReference type="GO" id="GO:0016491">
    <property type="term" value="F:oxidoreductase activity"/>
    <property type="evidence" value="ECO:0007669"/>
    <property type="project" value="InterPro"/>
</dbReference>
<reference evidence="9" key="2">
    <citation type="submission" date="2020-02" db="EMBL/GenBank/DDBJ databases">
        <title>Unexpected conservation and global transmission of agrobacterial virulence plasmids.</title>
        <authorList>
            <person name="Weisberg A.J."/>
            <person name="Davis E.W. II"/>
            <person name="Tabima J.R."/>
            <person name="Belcher M.S."/>
            <person name="Miller M."/>
            <person name="Kuo C.-H."/>
            <person name="Loper J.E."/>
            <person name="Grunwald N.J."/>
            <person name="Putnam M.L."/>
            <person name="Chang J.H."/>
        </authorList>
    </citation>
    <scope>NUCLEOTIDE SEQUENCE</scope>
    <source>
        <strain evidence="9">W2/73</strain>
    </source>
</reference>
<dbReference type="GO" id="GO:0018818">
    <property type="term" value="F:acetylene hydratase activity"/>
    <property type="evidence" value="ECO:0007669"/>
    <property type="project" value="InterPro"/>
</dbReference>
<evidence type="ECO:0000259" key="7">
    <source>
        <dbReference type="PROSITE" id="PS51669"/>
    </source>
</evidence>
<dbReference type="SUPFAM" id="SSF63380">
    <property type="entry name" value="Riboflavin synthase domain-like"/>
    <property type="match status" value="1"/>
</dbReference>
<dbReference type="SUPFAM" id="SSF54292">
    <property type="entry name" value="2Fe-2S ferredoxin-like"/>
    <property type="match status" value="1"/>
</dbReference>
<dbReference type="Gene3D" id="3.40.50.12440">
    <property type="match status" value="1"/>
</dbReference>
<dbReference type="EMBL" id="JAAMCP010000010">
    <property type="protein sequence ID" value="NTF38461.1"/>
    <property type="molecule type" value="Genomic_DNA"/>
</dbReference>
<dbReference type="Gene3D" id="2.20.25.90">
    <property type="entry name" value="ADC-like domains"/>
    <property type="match status" value="1"/>
</dbReference>
<dbReference type="Pfam" id="PF01568">
    <property type="entry name" value="Molydop_binding"/>
    <property type="match status" value="1"/>
</dbReference>
<feature type="domain" description="4Fe-4S Mo/W bis-MGD-type" evidence="7">
    <location>
        <begin position="16"/>
        <end position="71"/>
    </location>
</feature>
<dbReference type="InterPro" id="IPR012675">
    <property type="entry name" value="Beta-grasp_dom_sf"/>
</dbReference>
<dbReference type="Gene3D" id="3.10.20.30">
    <property type="match status" value="1"/>
</dbReference>
<dbReference type="InterPro" id="IPR036010">
    <property type="entry name" value="2Fe-2S_ferredoxin-like_sf"/>
</dbReference>
<dbReference type="KEGG" id="arui:G6M88_17745"/>
<evidence type="ECO:0000313" key="11">
    <source>
        <dbReference type="Proteomes" id="UP000822331"/>
    </source>
</evidence>
<dbReference type="PROSITE" id="PS51669">
    <property type="entry name" value="4FE4S_MOW_BIS_MGD"/>
    <property type="match status" value="1"/>
</dbReference>
<evidence type="ECO:0000313" key="8">
    <source>
        <dbReference type="EMBL" id="NTF38461.1"/>
    </source>
</evidence>
<organism evidence="9 10">
    <name type="scientific">Agrobacterium rubi</name>
    <dbReference type="NCBI Taxonomy" id="28099"/>
    <lineage>
        <taxon>Bacteria</taxon>
        <taxon>Pseudomonadati</taxon>
        <taxon>Pseudomonadota</taxon>
        <taxon>Alphaproteobacteria</taxon>
        <taxon>Hyphomicrobiales</taxon>
        <taxon>Rhizobiaceae</taxon>
        <taxon>Rhizobium/Agrobacterium group</taxon>
        <taxon>Agrobacterium</taxon>
    </lineage>
</organism>
<dbReference type="InterPro" id="IPR006657">
    <property type="entry name" value="MoPterin_dinucl-bd_dom"/>
</dbReference>
<dbReference type="Proteomes" id="UP000822331">
    <property type="component" value="Unassembled WGS sequence"/>
</dbReference>